<reference evidence="1" key="1">
    <citation type="submission" date="2021-05" db="EMBL/GenBank/DDBJ databases">
        <authorList>
            <person name="Alioto T."/>
            <person name="Alioto T."/>
            <person name="Gomez Garrido J."/>
        </authorList>
    </citation>
    <scope>NUCLEOTIDE SEQUENCE</scope>
</reference>
<dbReference type="AlphaFoldDB" id="A0A8D8L7F3"/>
<evidence type="ECO:0000313" key="1">
    <source>
        <dbReference type="EMBL" id="CAG6600797.1"/>
    </source>
</evidence>
<organism evidence="1">
    <name type="scientific">Culex pipiens</name>
    <name type="common">House mosquito</name>
    <dbReference type="NCBI Taxonomy" id="7175"/>
    <lineage>
        <taxon>Eukaryota</taxon>
        <taxon>Metazoa</taxon>
        <taxon>Ecdysozoa</taxon>
        <taxon>Arthropoda</taxon>
        <taxon>Hexapoda</taxon>
        <taxon>Insecta</taxon>
        <taxon>Pterygota</taxon>
        <taxon>Neoptera</taxon>
        <taxon>Endopterygota</taxon>
        <taxon>Diptera</taxon>
        <taxon>Nematocera</taxon>
        <taxon>Culicoidea</taxon>
        <taxon>Culicidae</taxon>
        <taxon>Culicinae</taxon>
        <taxon>Culicini</taxon>
        <taxon>Culex</taxon>
        <taxon>Culex</taxon>
    </lineage>
</organism>
<protein>
    <submittedName>
        <fullName evidence="1">(northern house mosquito) hypothetical protein</fullName>
    </submittedName>
</protein>
<sequence length="100" mass="11161">MLRNTYESCSVSNVPFIKTNLKLVSQCSALIKRSHTIIIYNFPETVRFNFTLSLSNYGSGTYHVRLSGAATCVRICGGVDAIAPFCAFSFCSRKADLYRF</sequence>
<name>A0A8D8L7F3_CULPI</name>
<dbReference type="EMBL" id="HBUE01239073">
    <property type="protein sequence ID" value="CAG6548569.1"/>
    <property type="molecule type" value="Transcribed_RNA"/>
</dbReference>
<accession>A0A8D8L7F3</accession>
<dbReference type="EMBL" id="HBUE01346061">
    <property type="protein sequence ID" value="CAG6600797.1"/>
    <property type="molecule type" value="Transcribed_RNA"/>
</dbReference>
<proteinExistence type="predicted"/>